<sequence>MGQKKLKVVAVAGSVNRPSKTWALVEQILHTLAEAHPIQARVVELGAIAPHLGSAVYRSHLNAIAEAEISAIESADMLIVASPVYRGSYSGLFKHLFDFVGQDALVDRPVLLAAAGGSQRHSLVIDHQLRPLFSFFRALTLPVGVYAIDADFSGYEITDQALLDRIALSVEKSFPFLPNRAALPEVIGL</sequence>
<dbReference type="RefSeq" id="WP_106703472.1">
    <property type="nucleotide sequence ID" value="NZ_CP027666.1"/>
</dbReference>
<protein>
    <submittedName>
        <fullName evidence="6">FMN reductase</fullName>
    </submittedName>
</protein>
<evidence type="ECO:0000256" key="4">
    <source>
        <dbReference type="ARBA" id="ARBA00023002"/>
    </source>
</evidence>
<feature type="domain" description="NADPH-dependent FMN reductase-like" evidence="5">
    <location>
        <begin position="7"/>
        <end position="150"/>
    </location>
</feature>
<evidence type="ECO:0000256" key="2">
    <source>
        <dbReference type="ARBA" id="ARBA00022630"/>
    </source>
</evidence>
<evidence type="ECO:0000313" key="7">
    <source>
        <dbReference type="Proteomes" id="UP000239709"/>
    </source>
</evidence>
<name>A0A2S0MGT7_9BURK</name>
<dbReference type="NCBIfam" id="TIGR03566">
    <property type="entry name" value="FMN_reduc_MsuE"/>
    <property type="match status" value="1"/>
</dbReference>
<dbReference type="PANTHER" id="PTHR43408:SF2">
    <property type="entry name" value="FMN REDUCTASE (NADPH)"/>
    <property type="match status" value="1"/>
</dbReference>
<evidence type="ECO:0000259" key="5">
    <source>
        <dbReference type="Pfam" id="PF03358"/>
    </source>
</evidence>
<keyword evidence="4" id="KW-0560">Oxidoreductase</keyword>
<keyword evidence="2" id="KW-0285">Flavoprotein</keyword>
<proteinExistence type="inferred from homology"/>
<dbReference type="GO" id="GO:0016491">
    <property type="term" value="F:oxidoreductase activity"/>
    <property type="evidence" value="ECO:0007669"/>
    <property type="project" value="UniProtKB-KW"/>
</dbReference>
<dbReference type="SUPFAM" id="SSF52218">
    <property type="entry name" value="Flavoproteins"/>
    <property type="match status" value="1"/>
</dbReference>
<gene>
    <name evidence="6" type="primary">msuE</name>
    <name evidence="6" type="ORF">C6570_12280</name>
</gene>
<dbReference type="PANTHER" id="PTHR43408">
    <property type="entry name" value="FMN REDUCTASE (NADPH)"/>
    <property type="match status" value="1"/>
</dbReference>
<evidence type="ECO:0000256" key="1">
    <source>
        <dbReference type="ARBA" id="ARBA00005990"/>
    </source>
</evidence>
<dbReference type="Pfam" id="PF03358">
    <property type="entry name" value="FMN_red"/>
    <property type="match status" value="1"/>
</dbReference>
<evidence type="ECO:0000256" key="3">
    <source>
        <dbReference type="ARBA" id="ARBA00022643"/>
    </source>
</evidence>
<dbReference type="EMBL" id="CP027666">
    <property type="protein sequence ID" value="AVO34923.1"/>
    <property type="molecule type" value="Genomic_DNA"/>
</dbReference>
<keyword evidence="3" id="KW-0288">FMN</keyword>
<comment type="similarity">
    <text evidence="1">Belongs to the SsuE family.</text>
</comment>
<dbReference type="Gene3D" id="3.40.50.360">
    <property type="match status" value="1"/>
</dbReference>
<dbReference type="OrthoDB" id="1643408at2"/>
<reference evidence="6 7" key="1">
    <citation type="submission" date="2018-03" db="EMBL/GenBank/DDBJ databases">
        <title>Genome sequencing of Ottowia sp.</title>
        <authorList>
            <person name="Kim S.-J."/>
            <person name="Heo J."/>
            <person name="Kwon S.-W."/>
        </authorList>
    </citation>
    <scope>NUCLEOTIDE SEQUENCE [LARGE SCALE GENOMIC DNA]</scope>
    <source>
        <strain evidence="6 7">KADR8-3</strain>
    </source>
</reference>
<dbReference type="InterPro" id="IPR019912">
    <property type="entry name" value="FMN_Rdtase_MsuE-like"/>
</dbReference>
<dbReference type="KEGG" id="otk:C6570_12280"/>
<dbReference type="AlphaFoldDB" id="A0A2S0MGT7"/>
<accession>A0A2S0MGT7</accession>
<dbReference type="InterPro" id="IPR005025">
    <property type="entry name" value="FMN_Rdtase-like_dom"/>
</dbReference>
<dbReference type="InterPro" id="IPR029039">
    <property type="entry name" value="Flavoprotein-like_sf"/>
</dbReference>
<keyword evidence="7" id="KW-1185">Reference proteome</keyword>
<dbReference type="InterPro" id="IPR051814">
    <property type="entry name" value="NAD(P)H-dep_FMN_reductase"/>
</dbReference>
<organism evidence="6 7">
    <name type="scientific">Ottowia oryzae</name>
    <dbReference type="NCBI Taxonomy" id="2109914"/>
    <lineage>
        <taxon>Bacteria</taxon>
        <taxon>Pseudomonadati</taxon>
        <taxon>Pseudomonadota</taxon>
        <taxon>Betaproteobacteria</taxon>
        <taxon>Burkholderiales</taxon>
        <taxon>Comamonadaceae</taxon>
        <taxon>Ottowia</taxon>
    </lineage>
</organism>
<evidence type="ECO:0000313" key="6">
    <source>
        <dbReference type="EMBL" id="AVO34923.1"/>
    </source>
</evidence>
<dbReference type="Proteomes" id="UP000239709">
    <property type="component" value="Chromosome"/>
</dbReference>